<dbReference type="GO" id="GO:0005829">
    <property type="term" value="C:cytosol"/>
    <property type="evidence" value="ECO:0007669"/>
    <property type="project" value="TreeGrafter"/>
</dbReference>
<dbReference type="SUPFAM" id="SSF82185">
    <property type="entry name" value="Histone H3 K4-specific methyltransferase SET7/9 N-terminal domain"/>
    <property type="match status" value="2"/>
</dbReference>
<name>A0A7S1QV67_NEODS</name>
<proteinExistence type="predicted"/>
<feature type="compositionally biased region" description="Basic and acidic residues" evidence="3">
    <location>
        <begin position="57"/>
        <end position="68"/>
    </location>
</feature>
<sequence>MPPKVPRASSSRATVPKQRTGATQGSAVSDIDTWRTELFRSVEPRTIVQRSNASGGERYEGQVSDDGKRHGKGILWWPNGNVYAGEWAAGAMCGSGTFHYAAEGDRYTGGFQDDKKHGGGKYTFANGNSYGGEFACDKRHGRGKYSWMCGDEYDGEWLEGRMHGQGVTAYANGNKYVGSFVEDRREGRGRLTCTDGLSYDGEWLNNNRHGAGRLDFPSGDFYEGEWQLDKKDGQGRDSFANGNEYRGQYRANAKHGVGRMTYNNGDVYDGHWSNDKMHGRGKYCFSNGFVYDGEWQDDMRHGSGTYTFPNGHVYIGGWANDRRHGEGQLTLSSSASENAGETYKGTWRDGKMHGDFAVSDAQSRLLYRGAWREGAPSGEGEFWVPIGEAAVVVAGTLDVTAAAKKGLGTIDRLPPVVEAIAKAAQLHVRSCDASADATLHPFPMCVVSEPSMSSQPDAPAAASCLEALRKQADDACAEQRALTMEAAVDAQRLVVAASQAASATRKALAAGGCLADADDGLRAANAELERLHGRQTSAEAELSVRQKTLADAKVVEADNAAAADSLKQRVLDLRQRVCHGESVAKEAREAADRLAALGRSLAEAESAAAAAEVQSSDLKSGEMREAEDAKERGDHELEVAKERLKQTEAQVTCTQKRTREAAAEQKSSVKQITEAVRELDLAIASHNSRQSKAAADIAALHDAIDAQQRQRQRHKKTVDEVVAALQAEAANVEEELTAVASDVDDVRAESESIANECDKRVAVNTATAKEVEKLRLQQKLFTDDEAVEQKRASVARERLASARAEIDLLSHRSEEERSLQQLQASFDRELLTIETDAKHVETQVSNAKASCAALKEKLADSLNVRAAPSGSGVRRIQSMRKSSTPPAEEDGKVQELGEQLRATRKKITKKREKLAVLHREAQEACASWLPRESEATAGVLASASREAQLNQVMKLRGQLDRVLKECESAEALLVRATQPESASDDGDDCVDDDERYVRDIVRSMRSADRDWRVNYLLDQLAARQQQVADLQRDAAYAKKLEQQVLAANNAVSGFKQQPRSAGPRSADHTPLRSTPGLARHDARAL</sequence>
<dbReference type="Gene3D" id="2.20.110.10">
    <property type="entry name" value="Histone H3 K4-specific methyltransferase SET7/9 N-terminal domain"/>
    <property type="match status" value="5"/>
</dbReference>
<reference evidence="4" key="1">
    <citation type="submission" date="2021-01" db="EMBL/GenBank/DDBJ databases">
        <authorList>
            <person name="Corre E."/>
            <person name="Pelletier E."/>
            <person name="Niang G."/>
            <person name="Scheremetjew M."/>
            <person name="Finn R."/>
            <person name="Kale V."/>
            <person name="Holt S."/>
            <person name="Cochrane G."/>
            <person name="Meng A."/>
            <person name="Brown T."/>
            <person name="Cohen L."/>
        </authorList>
    </citation>
    <scope>NUCLEOTIDE SEQUENCE</scope>
    <source>
        <strain evidence="4">CCAP 1951/1</strain>
    </source>
</reference>
<dbReference type="SMART" id="SM00698">
    <property type="entry name" value="MORN"/>
    <property type="match status" value="14"/>
</dbReference>
<feature type="coiled-coil region" evidence="2">
    <location>
        <begin position="893"/>
        <end position="920"/>
    </location>
</feature>
<dbReference type="FunFam" id="2.20.110.10:FF:000002">
    <property type="entry name" value="Phosphatidylinositol 4-phosphate 5-kinase 8"/>
    <property type="match status" value="1"/>
</dbReference>
<feature type="region of interest" description="Disordered" evidence="3">
    <location>
        <begin position="869"/>
        <end position="890"/>
    </location>
</feature>
<evidence type="ECO:0000256" key="2">
    <source>
        <dbReference type="SAM" id="Coils"/>
    </source>
</evidence>
<dbReference type="InterPro" id="IPR003409">
    <property type="entry name" value="MORN"/>
</dbReference>
<protein>
    <submittedName>
        <fullName evidence="4">Uncharacterized protein</fullName>
    </submittedName>
</protein>
<dbReference type="Pfam" id="PF02493">
    <property type="entry name" value="MORN"/>
    <property type="match status" value="14"/>
</dbReference>
<dbReference type="PANTHER" id="PTHR43215">
    <property type="entry name" value="RADIAL SPOKE HEAD 1 HOMOLOG"/>
    <property type="match status" value="1"/>
</dbReference>
<evidence type="ECO:0000256" key="3">
    <source>
        <dbReference type="SAM" id="MobiDB-lite"/>
    </source>
</evidence>
<keyword evidence="2" id="KW-0175">Coiled coil</keyword>
<feature type="coiled-coil region" evidence="2">
    <location>
        <begin position="945"/>
        <end position="972"/>
    </location>
</feature>
<evidence type="ECO:0000313" key="4">
    <source>
        <dbReference type="EMBL" id="CAD9149134.1"/>
    </source>
</evidence>
<feature type="compositionally biased region" description="Basic and acidic residues" evidence="3">
    <location>
        <begin position="619"/>
        <end position="633"/>
    </location>
</feature>
<evidence type="ECO:0000256" key="1">
    <source>
        <dbReference type="ARBA" id="ARBA00022737"/>
    </source>
</evidence>
<feature type="coiled-coil region" evidence="2">
    <location>
        <begin position="697"/>
        <end position="749"/>
    </location>
</feature>
<feature type="region of interest" description="Disordered" evidence="3">
    <location>
        <begin position="45"/>
        <end position="68"/>
    </location>
</feature>
<keyword evidence="1" id="KW-0677">Repeat</keyword>
<dbReference type="PANTHER" id="PTHR43215:SF14">
    <property type="entry name" value="RADIAL SPOKE HEAD 1 HOMOLOG"/>
    <property type="match status" value="1"/>
</dbReference>
<feature type="region of interest" description="Disordered" evidence="3">
    <location>
        <begin position="1"/>
        <end position="30"/>
    </location>
</feature>
<feature type="region of interest" description="Disordered" evidence="3">
    <location>
        <begin position="1052"/>
        <end position="1085"/>
    </location>
</feature>
<feature type="region of interest" description="Disordered" evidence="3">
    <location>
        <begin position="612"/>
        <end position="633"/>
    </location>
</feature>
<accession>A0A7S1QV67</accession>
<dbReference type="AlphaFoldDB" id="A0A7S1QV67"/>
<dbReference type="EMBL" id="HBGF01047613">
    <property type="protein sequence ID" value="CAD9149134.1"/>
    <property type="molecule type" value="Transcribed_RNA"/>
</dbReference>
<gene>
    <name evidence="4" type="ORF">NDES1114_LOCUS31848</name>
</gene>
<organism evidence="4">
    <name type="scientific">Neobodo designis</name>
    <name type="common">Flagellated protozoan</name>
    <name type="synonym">Bodo designis</name>
    <dbReference type="NCBI Taxonomy" id="312471"/>
    <lineage>
        <taxon>Eukaryota</taxon>
        <taxon>Discoba</taxon>
        <taxon>Euglenozoa</taxon>
        <taxon>Kinetoplastea</taxon>
        <taxon>Metakinetoplastina</taxon>
        <taxon>Neobodonida</taxon>
        <taxon>Neobodo</taxon>
    </lineage>
</organism>